<accession>A0A6A5JZV3</accession>
<dbReference type="AlphaFoldDB" id="A0A6A5JZV3"/>
<protein>
    <submittedName>
        <fullName evidence="1">Uncharacterized protein</fullName>
    </submittedName>
</protein>
<reference evidence="1" key="1">
    <citation type="submission" date="2020-01" db="EMBL/GenBank/DDBJ databases">
        <authorList>
            <consortium name="DOE Joint Genome Institute"/>
            <person name="Haridas S."/>
            <person name="Albert R."/>
            <person name="Binder M."/>
            <person name="Bloem J."/>
            <person name="Labutti K."/>
            <person name="Salamov A."/>
            <person name="Andreopoulos B."/>
            <person name="Baker S.E."/>
            <person name="Barry K."/>
            <person name="Bills G."/>
            <person name="Bluhm B.H."/>
            <person name="Cannon C."/>
            <person name="Castanera R."/>
            <person name="Culley D.E."/>
            <person name="Daum C."/>
            <person name="Ezra D."/>
            <person name="Gonzalez J.B."/>
            <person name="Henrissat B."/>
            <person name="Kuo A."/>
            <person name="Liang C."/>
            <person name="Lipzen A."/>
            <person name="Lutzoni F."/>
            <person name="Magnuson J."/>
            <person name="Mondo S."/>
            <person name="Nolan M."/>
            <person name="Ohm R."/>
            <person name="Pangilinan J."/>
            <person name="Park H.-J."/>
            <person name="Ramirez L."/>
            <person name="Alfaro M."/>
            <person name="Sun H."/>
            <person name="Tritt A."/>
            <person name="Yoshinaga Y."/>
            <person name="Zwiers L.-H."/>
            <person name="Turgeon B.G."/>
            <person name="Goodwin S.B."/>
            <person name="Spatafora J.W."/>
            <person name="Crous P.W."/>
            <person name="Grigoriev I.V."/>
        </authorList>
    </citation>
    <scope>NUCLEOTIDE SEQUENCE</scope>
    <source>
        <strain evidence="1">P77</strain>
    </source>
</reference>
<gene>
    <name evidence="1" type="ORF">BDW02DRAFT_115471</name>
</gene>
<evidence type="ECO:0000313" key="1">
    <source>
        <dbReference type="EMBL" id="KAF1830099.1"/>
    </source>
</evidence>
<evidence type="ECO:0000313" key="2">
    <source>
        <dbReference type="Proteomes" id="UP000800040"/>
    </source>
</evidence>
<keyword evidence="2" id="KW-1185">Reference proteome</keyword>
<name>A0A6A5JZV3_9PLEO</name>
<dbReference type="Proteomes" id="UP000800040">
    <property type="component" value="Unassembled WGS sequence"/>
</dbReference>
<dbReference type="EMBL" id="ML975410">
    <property type="protein sequence ID" value="KAF1830099.1"/>
    <property type="molecule type" value="Genomic_DNA"/>
</dbReference>
<organism evidence="1 2">
    <name type="scientific">Decorospora gaudefroyi</name>
    <dbReference type="NCBI Taxonomy" id="184978"/>
    <lineage>
        <taxon>Eukaryota</taxon>
        <taxon>Fungi</taxon>
        <taxon>Dikarya</taxon>
        <taxon>Ascomycota</taxon>
        <taxon>Pezizomycotina</taxon>
        <taxon>Dothideomycetes</taxon>
        <taxon>Pleosporomycetidae</taxon>
        <taxon>Pleosporales</taxon>
        <taxon>Pleosporineae</taxon>
        <taxon>Pleosporaceae</taxon>
        <taxon>Decorospora</taxon>
    </lineage>
</organism>
<sequence>MTLKHDARFCRTKLPPGLLLACGPPSTSCSNMPVIFSFHDACHPALMHACEQVRTCLKTRCMYGMNHSLPGTLPVLPQLCRSSAASSTVGQRNLGRAHRTLNRVPQRVHCILAALTARTMKQSRCTRVLHE</sequence>
<proteinExistence type="predicted"/>